<dbReference type="AlphaFoldDB" id="A0A0M2ZDP4"/>
<reference evidence="3 4" key="1">
    <citation type="submission" date="2017-02" db="EMBL/GenBank/DDBJ databases">
        <title>The new phylogeny of genus Mycobacterium.</title>
        <authorList>
            <person name="Tortoli E."/>
            <person name="Trovato A."/>
            <person name="Cirillo D.M."/>
        </authorList>
    </citation>
    <scope>NUCLEOTIDE SEQUENCE [LARGE SCALE GENOMIC DNA]</scope>
    <source>
        <strain evidence="3 4">FI-09383</strain>
    </source>
</reference>
<proteinExistence type="inferred from homology"/>
<dbReference type="Gene3D" id="3.40.50.620">
    <property type="entry name" value="HUPs"/>
    <property type="match status" value="2"/>
</dbReference>
<evidence type="ECO:0000256" key="1">
    <source>
        <dbReference type="ARBA" id="ARBA00008791"/>
    </source>
</evidence>
<dbReference type="CDD" id="cd23944">
    <property type="entry name" value="USP_Rv2623_repeat1"/>
    <property type="match status" value="1"/>
</dbReference>
<dbReference type="STRING" id="81858.BST23_13650"/>
<dbReference type="InterPro" id="IPR006015">
    <property type="entry name" value="Universal_stress_UspA"/>
</dbReference>
<feature type="domain" description="UspA" evidence="2">
    <location>
        <begin position="162"/>
        <end position="292"/>
    </location>
</feature>
<evidence type="ECO:0000313" key="4">
    <source>
        <dbReference type="Proteomes" id="UP000192772"/>
    </source>
</evidence>
<gene>
    <name evidence="3" type="ORF">BST23_13650</name>
</gene>
<dbReference type="PANTHER" id="PTHR46268">
    <property type="entry name" value="STRESS RESPONSE PROTEIN NHAX"/>
    <property type="match status" value="1"/>
</dbReference>
<dbReference type="Proteomes" id="UP000192772">
    <property type="component" value="Unassembled WGS sequence"/>
</dbReference>
<evidence type="ECO:0000313" key="3">
    <source>
        <dbReference type="EMBL" id="ORA65420.1"/>
    </source>
</evidence>
<organism evidence="3 4">
    <name type="scientific">Mycolicibacterium elephantis</name>
    <dbReference type="NCBI Taxonomy" id="81858"/>
    <lineage>
        <taxon>Bacteria</taxon>
        <taxon>Bacillati</taxon>
        <taxon>Actinomycetota</taxon>
        <taxon>Actinomycetes</taxon>
        <taxon>Mycobacteriales</taxon>
        <taxon>Mycobacteriaceae</taxon>
        <taxon>Mycolicibacterium</taxon>
    </lineage>
</organism>
<dbReference type="PANTHER" id="PTHR46268:SF6">
    <property type="entry name" value="UNIVERSAL STRESS PROTEIN UP12"/>
    <property type="match status" value="1"/>
</dbReference>
<dbReference type="OrthoDB" id="3174546at2"/>
<comment type="similarity">
    <text evidence="1">Belongs to the universal stress protein A family.</text>
</comment>
<dbReference type="SUPFAM" id="SSF52402">
    <property type="entry name" value="Adenine nucleotide alpha hydrolases-like"/>
    <property type="match status" value="2"/>
</dbReference>
<comment type="caution">
    <text evidence="3">The sequence shown here is derived from an EMBL/GenBank/DDBJ whole genome shotgun (WGS) entry which is preliminary data.</text>
</comment>
<dbReference type="InterPro" id="IPR014729">
    <property type="entry name" value="Rossmann-like_a/b/a_fold"/>
</dbReference>
<dbReference type="RefSeq" id="WP_046752963.1">
    <property type="nucleotide sequence ID" value="NZ_JBCGVB010000010.1"/>
</dbReference>
<dbReference type="PRINTS" id="PR01438">
    <property type="entry name" value="UNVRSLSTRESS"/>
</dbReference>
<accession>A0A0M2ZDP4</accession>
<sequence>MAALIEDPGIVVGVDGSSTSKVAIAWAAREAALRDVALTLVNVINPIITTSPHVPLPVDLQQWQQEMVGHYIEEAVKLVDEYATERRPAKVNSEVFFGATVPTFVDISETADMIVVGNRGRGAVSRLLLGSVTSGLVHRARCPVAVIRDQESLSAETAGAPVLVGVDGSPGADHATDIAFEAASLRGVDVVALEAWSDTVIDLPGLDWETVKAHEEEELTERLAAWQQRYPDVKVKPVVVRDEPARQIIEHSESAQLVVVGSRGRGGFTGMLLGSVSSAVVQAVRKPVIVARPRK</sequence>
<evidence type="ECO:0000259" key="2">
    <source>
        <dbReference type="Pfam" id="PF00582"/>
    </source>
</evidence>
<dbReference type="EMBL" id="MVHP01000014">
    <property type="protein sequence ID" value="ORA65420.1"/>
    <property type="molecule type" value="Genomic_DNA"/>
</dbReference>
<dbReference type="Pfam" id="PF00582">
    <property type="entry name" value="Usp"/>
    <property type="match status" value="2"/>
</dbReference>
<feature type="domain" description="UspA" evidence="2">
    <location>
        <begin position="10"/>
        <end position="148"/>
    </location>
</feature>
<dbReference type="InterPro" id="IPR006016">
    <property type="entry name" value="UspA"/>
</dbReference>
<protein>
    <submittedName>
        <fullName evidence="3">Universal stress protein</fullName>
    </submittedName>
</protein>
<name>A0A0M2ZDP4_9MYCO</name>